<keyword evidence="4" id="KW-0833">Ubl conjugation pathway</keyword>
<evidence type="ECO:0000256" key="5">
    <source>
        <dbReference type="ARBA" id="ARBA00022801"/>
    </source>
</evidence>
<evidence type="ECO:0000256" key="1">
    <source>
        <dbReference type="ARBA" id="ARBA00000707"/>
    </source>
</evidence>
<feature type="compositionally biased region" description="Low complexity" evidence="7">
    <location>
        <begin position="20"/>
        <end position="30"/>
    </location>
</feature>
<dbReference type="InterPro" id="IPR048857">
    <property type="entry name" value="OTU1_Ubl"/>
</dbReference>
<keyword evidence="5" id="KW-0378">Hydrolase</keyword>
<evidence type="ECO:0000313" key="9">
    <source>
        <dbReference type="EMBL" id="KAI6647337.1"/>
    </source>
</evidence>
<dbReference type="EMBL" id="JAKMXF010000343">
    <property type="protein sequence ID" value="KAI6647337.1"/>
    <property type="molecule type" value="Genomic_DNA"/>
</dbReference>
<keyword evidence="10" id="KW-1185">Reference proteome</keyword>
<feature type="region of interest" description="Disordered" evidence="7">
    <location>
        <begin position="1"/>
        <end position="30"/>
    </location>
</feature>
<keyword evidence="6" id="KW-0788">Thiol protease</keyword>
<organism evidence="9 10">
    <name type="scientific">Oopsacas minuta</name>
    <dbReference type="NCBI Taxonomy" id="111878"/>
    <lineage>
        <taxon>Eukaryota</taxon>
        <taxon>Metazoa</taxon>
        <taxon>Porifera</taxon>
        <taxon>Hexactinellida</taxon>
        <taxon>Hexasterophora</taxon>
        <taxon>Lyssacinosida</taxon>
        <taxon>Leucopsacidae</taxon>
        <taxon>Oopsacas</taxon>
    </lineage>
</organism>
<comment type="catalytic activity">
    <reaction evidence="1">
        <text>Thiol-dependent hydrolysis of ester, thioester, amide, peptide and isopeptide bonds formed by the C-terminal Gly of ubiquitin (a 76-residue protein attached to proteins as an intracellular targeting signal).</text>
        <dbReference type="EC" id="3.4.19.12"/>
    </reaction>
</comment>
<protein>
    <recommendedName>
        <fullName evidence="2">ubiquitinyl hydrolase 1</fullName>
        <ecNumber evidence="2">3.4.19.12</ecNumber>
    </recommendedName>
</protein>
<sequence length="111" mass="12408">MLSVQTSQKSPLSPSKPPIKDTTATTPTKPKTVVKKTFKLTYKQEGSQAQHVVQEITPDLTFSTLVRLAKVEFGICESKQRFKMGFPPRPIKMELDDPLVVSLFIIQCVCV</sequence>
<dbReference type="Proteomes" id="UP001165289">
    <property type="component" value="Unassembled WGS sequence"/>
</dbReference>
<feature type="domain" description="OTU1 Ubl" evidence="8">
    <location>
        <begin position="46"/>
        <end position="91"/>
    </location>
</feature>
<comment type="caution">
    <text evidence="9">The sequence shown here is derived from an EMBL/GenBank/DDBJ whole genome shotgun (WGS) entry which is preliminary data.</text>
</comment>
<reference evidence="9 10" key="1">
    <citation type="journal article" date="2023" name="BMC Biol.">
        <title>The compact genome of the sponge Oopsacas minuta (Hexactinellida) is lacking key metazoan core genes.</title>
        <authorList>
            <person name="Santini S."/>
            <person name="Schenkelaars Q."/>
            <person name="Jourda C."/>
            <person name="Duchesne M."/>
            <person name="Belahbib H."/>
            <person name="Rocher C."/>
            <person name="Selva M."/>
            <person name="Riesgo A."/>
            <person name="Vervoort M."/>
            <person name="Leys S.P."/>
            <person name="Kodjabachian L."/>
            <person name="Le Bivic A."/>
            <person name="Borchiellini C."/>
            <person name="Claverie J.M."/>
            <person name="Renard E."/>
        </authorList>
    </citation>
    <scope>NUCLEOTIDE SEQUENCE [LARGE SCALE GENOMIC DNA]</scope>
    <source>
        <strain evidence="9">SPO-2</strain>
    </source>
</reference>
<proteinExistence type="predicted"/>
<evidence type="ECO:0000256" key="4">
    <source>
        <dbReference type="ARBA" id="ARBA00022786"/>
    </source>
</evidence>
<evidence type="ECO:0000256" key="3">
    <source>
        <dbReference type="ARBA" id="ARBA00022670"/>
    </source>
</evidence>
<keyword evidence="3" id="KW-0645">Protease</keyword>
<evidence type="ECO:0000313" key="10">
    <source>
        <dbReference type="Proteomes" id="UP001165289"/>
    </source>
</evidence>
<dbReference type="AlphaFoldDB" id="A0AAV7JF02"/>
<dbReference type="Pfam" id="PF21403">
    <property type="entry name" value="OTU1_UBXL"/>
    <property type="match status" value="1"/>
</dbReference>
<gene>
    <name evidence="9" type="ORF">LOD99_12333</name>
</gene>
<evidence type="ECO:0000256" key="6">
    <source>
        <dbReference type="ARBA" id="ARBA00022807"/>
    </source>
</evidence>
<accession>A0AAV7JF02</accession>
<dbReference type="Gene3D" id="3.10.20.90">
    <property type="entry name" value="Phosphatidylinositol 3-kinase Catalytic Subunit, Chain A, domain 1"/>
    <property type="match status" value="1"/>
</dbReference>
<evidence type="ECO:0000259" key="8">
    <source>
        <dbReference type="Pfam" id="PF21403"/>
    </source>
</evidence>
<name>A0AAV7JF02_9METZ</name>
<evidence type="ECO:0000256" key="7">
    <source>
        <dbReference type="SAM" id="MobiDB-lite"/>
    </source>
</evidence>
<evidence type="ECO:0000256" key="2">
    <source>
        <dbReference type="ARBA" id="ARBA00012759"/>
    </source>
</evidence>
<dbReference type="EC" id="3.4.19.12" evidence="2"/>